<keyword evidence="5 7" id="KW-0450">Lipoyl</keyword>
<accession>A0ABV5JCL8</accession>
<dbReference type="CDD" id="cd06849">
    <property type="entry name" value="lipoyl_domain"/>
    <property type="match status" value="1"/>
</dbReference>
<dbReference type="PANTHER" id="PTHR43178">
    <property type="entry name" value="DIHYDROLIPOAMIDE ACETYLTRANSFERASE COMPONENT OF PYRUVATE DEHYDROGENASE COMPLEX"/>
    <property type="match status" value="1"/>
</dbReference>
<evidence type="ECO:0000256" key="4">
    <source>
        <dbReference type="ARBA" id="ARBA00022679"/>
    </source>
</evidence>
<protein>
    <recommendedName>
        <fullName evidence="7">Dihydrolipoamide acetyltransferase component of pyruvate dehydrogenase complex</fullName>
        <ecNumber evidence="7">2.3.1.-</ecNumber>
    </recommendedName>
</protein>
<keyword evidence="6 7" id="KW-0012">Acyltransferase</keyword>
<evidence type="ECO:0000313" key="10">
    <source>
        <dbReference type="EMBL" id="MFB9231206.1"/>
    </source>
</evidence>
<dbReference type="Pfam" id="PF00198">
    <property type="entry name" value="2-oxoacid_dh"/>
    <property type="match status" value="1"/>
</dbReference>
<dbReference type="Pfam" id="PF00364">
    <property type="entry name" value="Biotin_lipoyl"/>
    <property type="match status" value="1"/>
</dbReference>
<evidence type="ECO:0000313" key="11">
    <source>
        <dbReference type="Proteomes" id="UP001589683"/>
    </source>
</evidence>
<dbReference type="InterPro" id="IPR001078">
    <property type="entry name" value="2-oxoacid_DH_actylTfrase"/>
</dbReference>
<dbReference type="PANTHER" id="PTHR43178:SF5">
    <property type="entry name" value="LIPOAMIDE ACYLTRANSFERASE COMPONENT OF BRANCHED-CHAIN ALPHA-KETO ACID DEHYDROGENASE COMPLEX, MITOCHONDRIAL"/>
    <property type="match status" value="1"/>
</dbReference>
<dbReference type="EMBL" id="JBHMEA010000016">
    <property type="protein sequence ID" value="MFB9231206.1"/>
    <property type="molecule type" value="Genomic_DNA"/>
</dbReference>
<dbReference type="RefSeq" id="WP_213889048.1">
    <property type="nucleotide sequence ID" value="NZ_JAGFNU010000005.1"/>
</dbReference>
<proteinExistence type="inferred from homology"/>
<dbReference type="InterPro" id="IPR023213">
    <property type="entry name" value="CAT-like_dom_sf"/>
</dbReference>
<comment type="caution">
    <text evidence="10">The sequence shown here is derived from an EMBL/GenBank/DDBJ whole genome shotgun (WGS) entry which is preliminary data.</text>
</comment>
<comment type="subunit">
    <text evidence="3">Forms a 24-polypeptide structural core with octahedral symmetry.</text>
</comment>
<organism evidence="10 11">
    <name type="scientific">Pseudohalocynthiibacter aestuariivivens</name>
    <dbReference type="NCBI Taxonomy" id="1591409"/>
    <lineage>
        <taxon>Bacteria</taxon>
        <taxon>Pseudomonadati</taxon>
        <taxon>Pseudomonadota</taxon>
        <taxon>Alphaproteobacteria</taxon>
        <taxon>Rhodobacterales</taxon>
        <taxon>Paracoccaceae</taxon>
        <taxon>Pseudohalocynthiibacter</taxon>
    </lineage>
</organism>
<dbReference type="Gene3D" id="3.30.559.10">
    <property type="entry name" value="Chloramphenicol acetyltransferase-like domain"/>
    <property type="match status" value="1"/>
</dbReference>
<evidence type="ECO:0000256" key="7">
    <source>
        <dbReference type="RuleBase" id="RU003423"/>
    </source>
</evidence>
<evidence type="ECO:0000256" key="8">
    <source>
        <dbReference type="SAM" id="MobiDB-lite"/>
    </source>
</evidence>
<dbReference type="InterPro" id="IPR050743">
    <property type="entry name" value="2-oxoacid_DH_E2_comp"/>
</dbReference>
<comment type="similarity">
    <text evidence="2 7">Belongs to the 2-oxoacid dehydrogenase family.</text>
</comment>
<dbReference type="Proteomes" id="UP001589683">
    <property type="component" value="Unassembled WGS sequence"/>
</dbReference>
<feature type="compositionally biased region" description="Basic and acidic residues" evidence="8">
    <location>
        <begin position="85"/>
        <end position="95"/>
    </location>
</feature>
<evidence type="ECO:0000256" key="5">
    <source>
        <dbReference type="ARBA" id="ARBA00022823"/>
    </source>
</evidence>
<evidence type="ECO:0000256" key="2">
    <source>
        <dbReference type="ARBA" id="ARBA00007317"/>
    </source>
</evidence>
<dbReference type="PROSITE" id="PS50968">
    <property type="entry name" value="BIOTINYL_LIPOYL"/>
    <property type="match status" value="1"/>
</dbReference>
<evidence type="ECO:0000259" key="9">
    <source>
        <dbReference type="PROSITE" id="PS50968"/>
    </source>
</evidence>
<sequence length="393" mass="42535">MSDFLMPSLGADMEAGTLVEWLKEPGETVKRGDIVAVVETQKGAIEIEIFENGVLESYLVEIGNKVPVGTPLAIIRGKDATIEEAKPERKAEAAKTAEAAAPQPPECVEKAPDAPAKSSKTPRIEGERLRITPAARRLAAQSGISLEMLSNASNDIISLSDVEERIGGTVASEKFSMRDAIAAAMSRSKREIPHYYLSHTTDISVAVNFVAETNKNRAPEERLLLGALYLKAVAKALSKYPEFNGHFTDNVYHESSAVHAGMAINIRGGGLVAPAIHDTESRDLNELMTAMRDLIIRVRAGRFRARELSDATITITSLGDRGVDQLFGIIYPPQVAIIGIGTPARRPWVHDGILVPREVATLTLAADHRVSDGHRGALFLRAIDKQLQSPEAL</sequence>
<evidence type="ECO:0000256" key="1">
    <source>
        <dbReference type="ARBA" id="ARBA00001938"/>
    </source>
</evidence>
<evidence type="ECO:0000256" key="3">
    <source>
        <dbReference type="ARBA" id="ARBA00011484"/>
    </source>
</evidence>
<dbReference type="PROSITE" id="PS00189">
    <property type="entry name" value="LIPOYL"/>
    <property type="match status" value="1"/>
</dbReference>
<feature type="domain" description="Lipoyl-binding" evidence="9">
    <location>
        <begin position="1"/>
        <end position="76"/>
    </location>
</feature>
<dbReference type="GO" id="GO:0016746">
    <property type="term" value="F:acyltransferase activity"/>
    <property type="evidence" value="ECO:0007669"/>
    <property type="project" value="UniProtKB-KW"/>
</dbReference>
<reference evidence="10 11" key="1">
    <citation type="submission" date="2024-09" db="EMBL/GenBank/DDBJ databases">
        <authorList>
            <person name="Sun Q."/>
            <person name="Mori K."/>
        </authorList>
    </citation>
    <scope>NUCLEOTIDE SEQUENCE [LARGE SCALE GENOMIC DNA]</scope>
    <source>
        <strain evidence="10 11">CECT 8726</strain>
    </source>
</reference>
<dbReference type="Gene3D" id="2.40.50.100">
    <property type="match status" value="1"/>
</dbReference>
<dbReference type="InterPro" id="IPR000089">
    <property type="entry name" value="Biotin_lipoyl"/>
</dbReference>
<evidence type="ECO:0000256" key="6">
    <source>
        <dbReference type="ARBA" id="ARBA00023315"/>
    </source>
</evidence>
<feature type="region of interest" description="Disordered" evidence="8">
    <location>
        <begin position="85"/>
        <end position="123"/>
    </location>
</feature>
<gene>
    <name evidence="10" type="ORF">ACFFUT_05330</name>
</gene>
<keyword evidence="11" id="KW-1185">Reference proteome</keyword>
<dbReference type="SUPFAM" id="SSF51230">
    <property type="entry name" value="Single hybrid motif"/>
    <property type="match status" value="1"/>
</dbReference>
<dbReference type="InterPro" id="IPR011053">
    <property type="entry name" value="Single_hybrid_motif"/>
</dbReference>
<dbReference type="EC" id="2.3.1.-" evidence="7"/>
<keyword evidence="4 7" id="KW-0808">Transferase</keyword>
<name>A0ABV5JCL8_9RHOB</name>
<comment type="cofactor">
    <cofactor evidence="1 7">
        <name>(R)-lipoate</name>
        <dbReference type="ChEBI" id="CHEBI:83088"/>
    </cofactor>
</comment>
<dbReference type="InterPro" id="IPR003016">
    <property type="entry name" value="2-oxoA_DH_lipoyl-BS"/>
</dbReference>
<dbReference type="SUPFAM" id="SSF52777">
    <property type="entry name" value="CoA-dependent acyltransferases"/>
    <property type="match status" value="1"/>
</dbReference>